<gene>
    <name evidence="3" type="ORF">LS73_003270</name>
    <name evidence="2" type="ORF">NCTC12714_01522</name>
</gene>
<proteinExistence type="predicted"/>
<reference evidence="3 4" key="1">
    <citation type="journal article" date="2014" name="Genome Announc.">
        <title>Draft genome sequences of eight enterohepatic helicobacter species isolated from both laboratory and wild rodents.</title>
        <authorList>
            <person name="Sheh A."/>
            <person name="Shen Z."/>
            <person name="Fox J.G."/>
        </authorList>
    </citation>
    <scope>NUCLEOTIDE SEQUENCE [LARGE SCALE GENOMIC DNA]</scope>
    <source>
        <strain evidence="3 4">ST1</strain>
    </source>
</reference>
<evidence type="ECO:0000313" key="2">
    <source>
        <dbReference type="EMBL" id="STQ86711.1"/>
    </source>
</evidence>
<dbReference type="Gene3D" id="2.40.128.140">
    <property type="entry name" value="Outer membrane protein"/>
    <property type="match status" value="1"/>
</dbReference>
<keyword evidence="5" id="KW-1185">Reference proteome</keyword>
<keyword evidence="1" id="KW-0472">Membrane</keyword>
<evidence type="ECO:0000313" key="5">
    <source>
        <dbReference type="Proteomes" id="UP000255139"/>
    </source>
</evidence>
<dbReference type="EMBL" id="JRPD02000004">
    <property type="protein sequence ID" value="TLE00932.1"/>
    <property type="molecule type" value="Genomic_DNA"/>
</dbReference>
<evidence type="ECO:0000313" key="4">
    <source>
        <dbReference type="Proteomes" id="UP000029922"/>
    </source>
</evidence>
<keyword evidence="1" id="KW-1133">Transmembrane helix</keyword>
<evidence type="ECO:0000313" key="3">
    <source>
        <dbReference type="EMBL" id="TLE00932.1"/>
    </source>
</evidence>
<dbReference type="InterPro" id="IPR018707">
    <property type="entry name" value="LpxR"/>
</dbReference>
<dbReference type="OrthoDB" id="9776275at2"/>
<dbReference type="EMBL" id="UGJE01000002">
    <property type="protein sequence ID" value="STQ86711.1"/>
    <property type="molecule type" value="Genomic_DNA"/>
</dbReference>
<dbReference type="Proteomes" id="UP000255139">
    <property type="component" value="Unassembled WGS sequence"/>
</dbReference>
<accession>A0A377PWT5</accession>
<keyword evidence="1" id="KW-0812">Transmembrane</keyword>
<organism evidence="2 5">
    <name type="scientific">Helicobacter muridarum</name>
    <dbReference type="NCBI Taxonomy" id="216"/>
    <lineage>
        <taxon>Bacteria</taxon>
        <taxon>Pseudomonadati</taxon>
        <taxon>Campylobacterota</taxon>
        <taxon>Epsilonproteobacteria</taxon>
        <taxon>Campylobacterales</taxon>
        <taxon>Helicobacteraceae</taxon>
        <taxon>Helicobacter</taxon>
    </lineage>
</organism>
<dbReference type="Pfam" id="PF09982">
    <property type="entry name" value="LpxR"/>
    <property type="match status" value="1"/>
</dbReference>
<sequence length="319" mass="36517">MNIKIIIIYVCLCIKVLASDKHSITIHTENDAYYSPTDYDRYYTAGHNITYNSKGFYNSWFKHIGFIHYLADLNRSAFSIGLNQEIYTADDKKSIIPSTNDHLYGGYLYGNFTIYNYNDNFIESIGLDLGIVGKYSLAKETQKFIHKLLNFNYPKGWDTQISNEIIINLYHKLHYRFSIIKNIAELIPYSEIALGNAYTHALLGINLRVGYGLSNDFGITKIRYGHVGKSTIGNGFRIYLAGGINEKVVIRNIFLQGNTFVNGKKSSLQINKFVYEAQIGFLIGYAGWSISYLYSYRQKEFLTQKEPIGYAGLRLEIAF</sequence>
<reference evidence="2 5" key="2">
    <citation type="submission" date="2018-06" db="EMBL/GenBank/DDBJ databases">
        <authorList>
            <consortium name="Pathogen Informatics"/>
            <person name="Doyle S."/>
        </authorList>
    </citation>
    <scope>NUCLEOTIDE SEQUENCE [LARGE SCALE GENOMIC DNA]</scope>
    <source>
        <strain evidence="2 5">NCTC12714</strain>
    </source>
</reference>
<evidence type="ECO:0000256" key="1">
    <source>
        <dbReference type="SAM" id="Phobius"/>
    </source>
</evidence>
<dbReference type="RefSeq" id="WP_052089472.1">
    <property type="nucleotide sequence ID" value="NZ_FZML01000019.1"/>
</dbReference>
<feature type="transmembrane region" description="Helical" evidence="1">
    <location>
        <begin position="273"/>
        <end position="295"/>
    </location>
</feature>
<protein>
    <submittedName>
        <fullName evidence="3">Lipid A deacylase LpxR family protein</fullName>
    </submittedName>
    <submittedName>
        <fullName evidence="2">Putative outer membrane protein</fullName>
    </submittedName>
</protein>
<name>A0A377PWT5_9HELI</name>
<dbReference type="Proteomes" id="UP000029922">
    <property type="component" value="Unassembled WGS sequence"/>
</dbReference>
<dbReference type="AlphaFoldDB" id="A0A377PWT5"/>
<dbReference type="InterPro" id="IPR037107">
    <property type="entry name" value="Put_OMP_sf"/>
</dbReference>